<keyword evidence="3" id="KW-1185">Reference proteome</keyword>
<proteinExistence type="predicted"/>
<reference evidence="2" key="2">
    <citation type="submission" date="2022-01" db="EMBL/GenBank/DDBJ databases">
        <authorList>
            <person name="Yamashiro T."/>
            <person name="Shiraishi A."/>
            <person name="Satake H."/>
            <person name="Nakayama K."/>
        </authorList>
    </citation>
    <scope>NUCLEOTIDE SEQUENCE</scope>
</reference>
<dbReference type="Pfam" id="PF14223">
    <property type="entry name" value="Retrotran_gag_2"/>
    <property type="match status" value="1"/>
</dbReference>
<comment type="caution">
    <text evidence="2">The sequence shown here is derived from an EMBL/GenBank/DDBJ whole genome shotgun (WGS) entry which is preliminary data.</text>
</comment>
<name>A0ABQ4XFH0_9ASTR</name>
<evidence type="ECO:0008006" key="4">
    <source>
        <dbReference type="Google" id="ProtNLM"/>
    </source>
</evidence>
<reference evidence="2" key="1">
    <citation type="journal article" date="2022" name="Int. J. Mol. Sci.">
        <title>Draft Genome of Tanacetum Coccineum: Genomic Comparison of Closely Related Tanacetum-Family Plants.</title>
        <authorList>
            <person name="Yamashiro T."/>
            <person name="Shiraishi A."/>
            <person name="Nakayama K."/>
            <person name="Satake H."/>
        </authorList>
    </citation>
    <scope>NUCLEOTIDE SEQUENCE</scope>
</reference>
<evidence type="ECO:0000313" key="3">
    <source>
        <dbReference type="Proteomes" id="UP001151760"/>
    </source>
</evidence>
<accession>A0ABQ4XFH0</accession>
<evidence type="ECO:0000313" key="2">
    <source>
        <dbReference type="EMBL" id="GJS63708.1"/>
    </source>
</evidence>
<gene>
    <name evidence="2" type="ORF">Tco_0678272</name>
</gene>
<feature type="signal peptide" evidence="1">
    <location>
        <begin position="1"/>
        <end position="15"/>
    </location>
</feature>
<keyword evidence="1" id="KW-0732">Signal</keyword>
<feature type="chain" id="PRO_5047442224" description="Zinc finger, CCHC-type" evidence="1">
    <location>
        <begin position="16"/>
        <end position="176"/>
    </location>
</feature>
<dbReference type="EMBL" id="BQNB010009451">
    <property type="protein sequence ID" value="GJS63708.1"/>
    <property type="molecule type" value="Genomic_DNA"/>
</dbReference>
<sequence length="176" mass="19870">MQLTLVAYLLPYLLTLKDKLDYIEQPIPSAPVPAQAGQQVAPEALASYTAWVKGSKEIDGIMLMTMEPDIQQNLENLNAYDMVQELKTLFAQQAKQELLQTVKDFHSCKQEEGQSVSSYFLKMKSYIDKLERLGHPCLLTLNMGKTVNELHAMLKLHEKTLTKKDPALHVIRAGKV</sequence>
<organism evidence="2 3">
    <name type="scientific">Tanacetum coccineum</name>
    <dbReference type="NCBI Taxonomy" id="301880"/>
    <lineage>
        <taxon>Eukaryota</taxon>
        <taxon>Viridiplantae</taxon>
        <taxon>Streptophyta</taxon>
        <taxon>Embryophyta</taxon>
        <taxon>Tracheophyta</taxon>
        <taxon>Spermatophyta</taxon>
        <taxon>Magnoliopsida</taxon>
        <taxon>eudicotyledons</taxon>
        <taxon>Gunneridae</taxon>
        <taxon>Pentapetalae</taxon>
        <taxon>asterids</taxon>
        <taxon>campanulids</taxon>
        <taxon>Asterales</taxon>
        <taxon>Asteraceae</taxon>
        <taxon>Asteroideae</taxon>
        <taxon>Anthemideae</taxon>
        <taxon>Anthemidinae</taxon>
        <taxon>Tanacetum</taxon>
    </lineage>
</organism>
<dbReference type="Proteomes" id="UP001151760">
    <property type="component" value="Unassembled WGS sequence"/>
</dbReference>
<evidence type="ECO:0000256" key="1">
    <source>
        <dbReference type="SAM" id="SignalP"/>
    </source>
</evidence>
<protein>
    <recommendedName>
        <fullName evidence="4">Zinc finger, CCHC-type</fullName>
    </recommendedName>
</protein>